<keyword evidence="5" id="KW-1003">Cell membrane</keyword>
<evidence type="ECO:0000313" key="11">
    <source>
        <dbReference type="EMBL" id="MBM7586833.1"/>
    </source>
</evidence>
<evidence type="ECO:0000256" key="6">
    <source>
        <dbReference type="ARBA" id="ARBA00022500"/>
    </source>
</evidence>
<keyword evidence="7" id="KW-1005">Bacterial flagellum biogenesis</keyword>
<comment type="subcellular location">
    <subcellularLocation>
        <location evidence="1">Cell membrane</location>
        <topology evidence="1">Peripheral membrane protein</topology>
        <orientation evidence="1">Cytoplasmic side</orientation>
    </subcellularLocation>
</comment>
<keyword evidence="9" id="KW-0472">Membrane</keyword>
<comment type="similarity">
    <text evidence="2">Belongs to the FliJ family.</text>
</comment>
<dbReference type="InterPro" id="IPR053716">
    <property type="entry name" value="Flag_assembly_chemotaxis_eff"/>
</dbReference>
<dbReference type="Gene3D" id="1.10.287.1700">
    <property type="match status" value="1"/>
</dbReference>
<evidence type="ECO:0000256" key="7">
    <source>
        <dbReference type="ARBA" id="ARBA00022795"/>
    </source>
</evidence>
<comment type="caution">
    <text evidence="11">The sequence shown here is derived from an EMBL/GenBank/DDBJ whole genome shotgun (WGS) entry which is preliminary data.</text>
</comment>
<keyword evidence="6" id="KW-0145">Chemotaxis</keyword>
<keyword evidence="11" id="KW-0969">Cilium</keyword>
<gene>
    <name evidence="11" type="ORF">JOC86_003385</name>
</gene>
<evidence type="ECO:0000256" key="3">
    <source>
        <dbReference type="ARBA" id="ARBA00020392"/>
    </source>
</evidence>
<dbReference type="EMBL" id="JAFBDZ010000003">
    <property type="protein sequence ID" value="MBM7586833.1"/>
    <property type="molecule type" value="Genomic_DNA"/>
</dbReference>
<sequence length="147" mass="18116">MAYRFKFEKILNLKEQEKEEAQNYYQESISKFELVAEKLYDLLKKKENLEIFQSNKLVSGFPIHEIRHYQQFISNIEKTIEYYQELVIQARNRMNWYEQKLSEMSVEVKKYEKMKEKDFCQFKDSMRLSEEKFLDELTVMQFMNRGN</sequence>
<keyword evidence="10" id="KW-1006">Bacterial flagellum protein export</keyword>
<evidence type="ECO:0000256" key="2">
    <source>
        <dbReference type="ARBA" id="ARBA00010004"/>
    </source>
</evidence>
<keyword evidence="11" id="KW-0966">Cell projection</keyword>
<dbReference type="NCBIfam" id="TIGR02473">
    <property type="entry name" value="flagell_FliJ"/>
    <property type="match status" value="1"/>
</dbReference>
<keyword evidence="11" id="KW-0282">Flagellum</keyword>
<keyword evidence="4" id="KW-0813">Transport</keyword>
<reference evidence="11 12" key="1">
    <citation type="submission" date="2021-01" db="EMBL/GenBank/DDBJ databases">
        <title>Genomic Encyclopedia of Type Strains, Phase IV (KMG-IV): sequencing the most valuable type-strain genomes for metagenomic binning, comparative biology and taxonomic classification.</title>
        <authorList>
            <person name="Goeker M."/>
        </authorList>
    </citation>
    <scope>NUCLEOTIDE SEQUENCE [LARGE SCALE GENOMIC DNA]</scope>
    <source>
        <strain evidence="11 12">DSM 24834</strain>
    </source>
</reference>
<evidence type="ECO:0000256" key="9">
    <source>
        <dbReference type="ARBA" id="ARBA00023136"/>
    </source>
</evidence>
<dbReference type="RefSeq" id="WP_205174007.1">
    <property type="nucleotide sequence ID" value="NZ_JAFBDZ010000003.1"/>
</dbReference>
<dbReference type="InterPro" id="IPR012823">
    <property type="entry name" value="Flagell_FliJ"/>
</dbReference>
<keyword evidence="12" id="KW-1185">Reference proteome</keyword>
<evidence type="ECO:0000256" key="4">
    <source>
        <dbReference type="ARBA" id="ARBA00022448"/>
    </source>
</evidence>
<dbReference type="Pfam" id="PF02050">
    <property type="entry name" value="FliJ"/>
    <property type="match status" value="1"/>
</dbReference>
<keyword evidence="8" id="KW-0653">Protein transport</keyword>
<evidence type="ECO:0000256" key="5">
    <source>
        <dbReference type="ARBA" id="ARBA00022475"/>
    </source>
</evidence>
<name>A0ABS2NG72_9BACI</name>
<evidence type="ECO:0000256" key="10">
    <source>
        <dbReference type="ARBA" id="ARBA00023225"/>
    </source>
</evidence>
<evidence type="ECO:0000256" key="8">
    <source>
        <dbReference type="ARBA" id="ARBA00022927"/>
    </source>
</evidence>
<organism evidence="11 12">
    <name type="scientific">Rossellomorea pakistanensis</name>
    <dbReference type="NCBI Taxonomy" id="992288"/>
    <lineage>
        <taxon>Bacteria</taxon>
        <taxon>Bacillati</taxon>
        <taxon>Bacillota</taxon>
        <taxon>Bacilli</taxon>
        <taxon>Bacillales</taxon>
        <taxon>Bacillaceae</taxon>
        <taxon>Rossellomorea</taxon>
    </lineage>
</organism>
<accession>A0ABS2NG72</accession>
<proteinExistence type="inferred from homology"/>
<evidence type="ECO:0000256" key="1">
    <source>
        <dbReference type="ARBA" id="ARBA00004413"/>
    </source>
</evidence>
<dbReference type="Proteomes" id="UP001646157">
    <property type="component" value="Unassembled WGS sequence"/>
</dbReference>
<protein>
    <recommendedName>
        <fullName evidence="3">Flagellar FliJ protein</fullName>
    </recommendedName>
</protein>
<evidence type="ECO:0000313" key="12">
    <source>
        <dbReference type="Proteomes" id="UP001646157"/>
    </source>
</evidence>